<gene>
    <name evidence="6" type="ORF">GT360_20905</name>
</gene>
<comment type="similarity">
    <text evidence="1">Belongs to the LysR transcriptional regulatory family.</text>
</comment>
<keyword evidence="2" id="KW-0805">Transcription regulation</keyword>
<evidence type="ECO:0000256" key="4">
    <source>
        <dbReference type="ARBA" id="ARBA00023163"/>
    </source>
</evidence>
<proteinExistence type="inferred from homology"/>
<keyword evidence="7" id="KW-1185">Reference proteome</keyword>
<dbReference type="InterPro" id="IPR036388">
    <property type="entry name" value="WH-like_DNA-bd_sf"/>
</dbReference>
<accession>A0A7Z2T842</accession>
<dbReference type="Gene3D" id="1.10.10.10">
    <property type="entry name" value="Winged helix-like DNA-binding domain superfamily/Winged helix DNA-binding domain"/>
    <property type="match status" value="1"/>
</dbReference>
<dbReference type="SUPFAM" id="SSF46785">
    <property type="entry name" value="Winged helix' DNA-binding domain"/>
    <property type="match status" value="1"/>
</dbReference>
<evidence type="ECO:0000256" key="3">
    <source>
        <dbReference type="ARBA" id="ARBA00023125"/>
    </source>
</evidence>
<dbReference type="PANTHER" id="PTHR30118">
    <property type="entry name" value="HTH-TYPE TRANSCRIPTIONAL REGULATOR LEUO-RELATED"/>
    <property type="match status" value="1"/>
</dbReference>
<name>A0A7Z2T842_9VIBR</name>
<organism evidence="6 7">
    <name type="scientific">Vibrio astriarenae</name>
    <dbReference type="NCBI Taxonomy" id="1481923"/>
    <lineage>
        <taxon>Bacteria</taxon>
        <taxon>Pseudomonadati</taxon>
        <taxon>Pseudomonadota</taxon>
        <taxon>Gammaproteobacteria</taxon>
        <taxon>Vibrionales</taxon>
        <taxon>Vibrionaceae</taxon>
        <taxon>Vibrio</taxon>
    </lineage>
</organism>
<keyword evidence="3" id="KW-0238">DNA-binding</keyword>
<dbReference type="PROSITE" id="PS50931">
    <property type="entry name" value="HTH_LYSR"/>
    <property type="match status" value="1"/>
</dbReference>
<evidence type="ECO:0000256" key="2">
    <source>
        <dbReference type="ARBA" id="ARBA00023015"/>
    </source>
</evidence>
<feature type="domain" description="HTH lysR-type" evidence="5">
    <location>
        <begin position="1"/>
        <end position="59"/>
    </location>
</feature>
<dbReference type="GO" id="GO:0003700">
    <property type="term" value="F:DNA-binding transcription factor activity"/>
    <property type="evidence" value="ECO:0007669"/>
    <property type="project" value="InterPro"/>
</dbReference>
<evidence type="ECO:0000259" key="5">
    <source>
        <dbReference type="PROSITE" id="PS50931"/>
    </source>
</evidence>
<reference evidence="6 7" key="1">
    <citation type="submission" date="2020-01" db="EMBL/GenBank/DDBJ databases">
        <title>Whole genome and functional gene identification of agarase of Vibrio HN897.</title>
        <authorList>
            <person name="Liu Y."/>
            <person name="Zhao Z."/>
        </authorList>
    </citation>
    <scope>NUCLEOTIDE SEQUENCE [LARGE SCALE GENOMIC DNA]</scope>
    <source>
        <strain evidence="6 7">HN897</strain>
    </source>
</reference>
<dbReference type="InterPro" id="IPR050389">
    <property type="entry name" value="LysR-type_TF"/>
</dbReference>
<dbReference type="PANTHER" id="PTHR30118:SF15">
    <property type="entry name" value="TRANSCRIPTIONAL REGULATORY PROTEIN"/>
    <property type="match status" value="1"/>
</dbReference>
<dbReference type="EMBL" id="CP047476">
    <property type="protein sequence ID" value="QIA65962.1"/>
    <property type="molecule type" value="Genomic_DNA"/>
</dbReference>
<dbReference type="InterPro" id="IPR036390">
    <property type="entry name" value="WH_DNA-bd_sf"/>
</dbReference>
<evidence type="ECO:0000313" key="7">
    <source>
        <dbReference type="Proteomes" id="UP000464262"/>
    </source>
</evidence>
<dbReference type="RefSeq" id="WP_164650857.1">
    <property type="nucleotide sequence ID" value="NZ_CP047476.1"/>
</dbReference>
<dbReference type="KEGG" id="vas:GT360_20905"/>
<dbReference type="InterPro" id="IPR000847">
    <property type="entry name" value="LysR_HTH_N"/>
</dbReference>
<evidence type="ECO:0000313" key="6">
    <source>
        <dbReference type="EMBL" id="QIA65962.1"/>
    </source>
</evidence>
<sequence>MQDLNALHVFVALFDTKSTQKAAKKLGRSQSYVSKTLAQLREELADPLFIRSRNGLIPTSYASSIERKLRGALEQVSISLEPEDFNPRNIERICIHMVEPYIVHIGKKLIDRIRQETDAMIILRHWTRNSEQLLLDEDVDIGLHILSDKPQDFYQKKLHSSAGYLRGNSDGEYVKFIVAGVNEYKNFYHHLLPDTEANIIIDNHALMEQLMDNYCTLSYYPMEEPDPRFKINIDAALITKSTRRYSHKIQWISKLITELVDDFLESKKPLYPPVPEN</sequence>
<keyword evidence="4" id="KW-0804">Transcription</keyword>
<dbReference type="Pfam" id="PF00126">
    <property type="entry name" value="HTH_1"/>
    <property type="match status" value="1"/>
</dbReference>
<evidence type="ECO:0000256" key="1">
    <source>
        <dbReference type="ARBA" id="ARBA00009437"/>
    </source>
</evidence>
<dbReference type="Proteomes" id="UP000464262">
    <property type="component" value="Chromosome 2"/>
</dbReference>
<dbReference type="GO" id="GO:0003677">
    <property type="term" value="F:DNA binding"/>
    <property type="evidence" value="ECO:0007669"/>
    <property type="project" value="UniProtKB-KW"/>
</dbReference>
<dbReference type="AlphaFoldDB" id="A0A7Z2T842"/>
<protein>
    <submittedName>
        <fullName evidence="6">LysR family transcriptional regulator</fullName>
    </submittedName>
</protein>